<dbReference type="Gene3D" id="3.30.450.20">
    <property type="entry name" value="PAS domain"/>
    <property type="match status" value="1"/>
</dbReference>
<dbReference type="Pfam" id="PF13176">
    <property type="entry name" value="TPR_7"/>
    <property type="match status" value="1"/>
</dbReference>
<evidence type="ECO:0000256" key="3">
    <source>
        <dbReference type="ARBA" id="ARBA00022553"/>
    </source>
</evidence>
<keyword evidence="3" id="KW-0597">Phosphoprotein</keyword>
<dbReference type="SMART" id="SM00028">
    <property type="entry name" value="TPR"/>
    <property type="match status" value="3"/>
</dbReference>
<evidence type="ECO:0000313" key="13">
    <source>
        <dbReference type="Proteomes" id="UP001595897"/>
    </source>
</evidence>
<dbReference type="Proteomes" id="UP001595897">
    <property type="component" value="Unassembled WGS sequence"/>
</dbReference>
<keyword evidence="9" id="KW-0812">Transmembrane</keyword>
<evidence type="ECO:0000256" key="2">
    <source>
        <dbReference type="ARBA" id="ARBA00012438"/>
    </source>
</evidence>
<evidence type="ECO:0000256" key="4">
    <source>
        <dbReference type="ARBA" id="ARBA00022679"/>
    </source>
</evidence>
<evidence type="ECO:0000259" key="10">
    <source>
        <dbReference type="Pfam" id="PF07568"/>
    </source>
</evidence>
<evidence type="ECO:0000256" key="9">
    <source>
        <dbReference type="SAM" id="Phobius"/>
    </source>
</evidence>
<organism evidence="12 13">
    <name type="scientific">Glaciecola siphonariae</name>
    <dbReference type="NCBI Taxonomy" id="521012"/>
    <lineage>
        <taxon>Bacteria</taxon>
        <taxon>Pseudomonadati</taxon>
        <taxon>Pseudomonadota</taxon>
        <taxon>Gammaproteobacteria</taxon>
        <taxon>Alteromonadales</taxon>
        <taxon>Alteromonadaceae</taxon>
        <taxon>Glaciecola</taxon>
    </lineage>
</organism>
<keyword evidence="5" id="KW-0547">Nucleotide-binding</keyword>
<evidence type="ECO:0000256" key="8">
    <source>
        <dbReference type="PROSITE-ProRule" id="PRU00339"/>
    </source>
</evidence>
<gene>
    <name evidence="12" type="ORF">ACFO4O_01865</name>
</gene>
<comment type="catalytic activity">
    <reaction evidence="1">
        <text>ATP + protein L-histidine = ADP + protein N-phospho-L-histidine.</text>
        <dbReference type="EC" id="2.7.13.3"/>
    </reaction>
</comment>
<dbReference type="EC" id="2.7.13.3" evidence="2"/>
<feature type="domain" description="Histidine kinase/HSP90-like ATPase" evidence="11">
    <location>
        <begin position="571"/>
        <end position="658"/>
    </location>
</feature>
<dbReference type="InterPro" id="IPR036890">
    <property type="entry name" value="HATPase_C_sf"/>
</dbReference>
<keyword evidence="9" id="KW-1133">Transmembrane helix</keyword>
<dbReference type="InterPro" id="IPR011495">
    <property type="entry name" value="Sig_transdc_His_kin_sub2_dim/P"/>
</dbReference>
<evidence type="ECO:0000256" key="6">
    <source>
        <dbReference type="ARBA" id="ARBA00022777"/>
    </source>
</evidence>
<keyword evidence="4" id="KW-0808">Transferase</keyword>
<sequence>MTPMCAKIFTESQSQVNSFVAQCIAEFPQLAEVQQIKVLNKMMERVLLIPADFEAQEIAKQMGPTTRFLMRVLMLPNFHSLTIEERQEQMLGLLIQARESNDSMVIATLLHQLAKESSRAGKANDVSQYATESLALSEKLANERMIVSNTNLLAISARLRGDLGEAANFYSDILLVLDGINKEEGDDREGVVFTNLAGIYVNLGDLQRAIEFYKKSIDIYQRLSSPSKIDNRLALAYLNLATVYRNEGDFEQAITLYALASVHNDKLKSDIYTGPILYGRGVAQFELGNKDNAVALVEQSIPLNVSQGDSSQAALASSWLAQRYVEDNKIEQARLTLAKAQELMGEQNSTPEKLAENSNNQYLSLLYAQSQVKLLTALNAHEQALAYSEAAFQISQARYDADKLRAVANTDVLFALREQDTQMQLLEQNSLITETQLERSRLQIILLIGGAIALLAVSLLIWRLYSTQKTLAANRETFLAEIHHRTKNNLQILVSLLNIDFRRSSLNKSSSHSVSDAANRARSMALVHEHLYKDQNAKSLSSDKYIQDLVALLSDSFGQEDIHIETDLVAVNLELDRLTSLGLILCELITNAYKHAFAGNTGMIKIASYLEGTRLTLTISDDGSGFKSSSGFESNSEGKTSDSIGLELVNDLVTQLEAELICDSSKSGTIWRIIGIPVK</sequence>
<accession>A0ABV9LTG5</accession>
<proteinExistence type="predicted"/>
<dbReference type="Pfam" id="PF13581">
    <property type="entry name" value="HATPase_c_2"/>
    <property type="match status" value="1"/>
</dbReference>
<dbReference type="GO" id="GO:0016301">
    <property type="term" value="F:kinase activity"/>
    <property type="evidence" value="ECO:0007669"/>
    <property type="project" value="UniProtKB-KW"/>
</dbReference>
<evidence type="ECO:0000259" key="11">
    <source>
        <dbReference type="Pfam" id="PF13581"/>
    </source>
</evidence>
<feature type="repeat" description="TPR" evidence="8">
    <location>
        <begin position="190"/>
        <end position="223"/>
    </location>
</feature>
<reference evidence="13" key="1">
    <citation type="journal article" date="2019" name="Int. J. Syst. Evol. Microbiol.">
        <title>The Global Catalogue of Microorganisms (GCM) 10K type strain sequencing project: providing services to taxonomists for standard genome sequencing and annotation.</title>
        <authorList>
            <consortium name="The Broad Institute Genomics Platform"/>
            <consortium name="The Broad Institute Genome Sequencing Center for Infectious Disease"/>
            <person name="Wu L."/>
            <person name="Ma J."/>
        </authorList>
    </citation>
    <scope>NUCLEOTIDE SEQUENCE [LARGE SCALE GENOMIC DNA]</scope>
    <source>
        <strain evidence="13">KACC 12507</strain>
    </source>
</reference>
<feature type="transmembrane region" description="Helical" evidence="9">
    <location>
        <begin position="444"/>
        <end position="465"/>
    </location>
</feature>
<protein>
    <recommendedName>
        <fullName evidence="2">histidine kinase</fullName>
        <ecNumber evidence="2">2.7.13.3</ecNumber>
    </recommendedName>
</protein>
<feature type="domain" description="Signal transduction histidine kinase subgroup 2 dimerisation and phosphoacceptor" evidence="10">
    <location>
        <begin position="481"/>
        <end position="556"/>
    </location>
</feature>
<dbReference type="InterPro" id="IPR011990">
    <property type="entry name" value="TPR-like_helical_dom_sf"/>
</dbReference>
<evidence type="ECO:0000256" key="5">
    <source>
        <dbReference type="ARBA" id="ARBA00022741"/>
    </source>
</evidence>
<evidence type="ECO:0000256" key="7">
    <source>
        <dbReference type="ARBA" id="ARBA00022840"/>
    </source>
</evidence>
<keyword evidence="8" id="KW-0802">TPR repeat</keyword>
<dbReference type="PANTHER" id="PTHR41523">
    <property type="entry name" value="TWO-COMPONENT SYSTEM SENSOR PROTEIN"/>
    <property type="match status" value="1"/>
</dbReference>
<dbReference type="Gene3D" id="1.25.40.10">
    <property type="entry name" value="Tetratricopeptide repeat domain"/>
    <property type="match status" value="2"/>
</dbReference>
<dbReference type="InterPro" id="IPR003594">
    <property type="entry name" value="HATPase_dom"/>
</dbReference>
<keyword evidence="13" id="KW-1185">Reference proteome</keyword>
<keyword evidence="6 12" id="KW-0418">Kinase</keyword>
<keyword evidence="7" id="KW-0067">ATP-binding</keyword>
<dbReference type="SUPFAM" id="SSF55874">
    <property type="entry name" value="ATPase domain of HSP90 chaperone/DNA topoisomerase II/histidine kinase"/>
    <property type="match status" value="1"/>
</dbReference>
<dbReference type="Pfam" id="PF13181">
    <property type="entry name" value="TPR_8"/>
    <property type="match status" value="1"/>
</dbReference>
<dbReference type="SUPFAM" id="SSF48452">
    <property type="entry name" value="TPR-like"/>
    <property type="match status" value="2"/>
</dbReference>
<dbReference type="Gene3D" id="3.30.565.10">
    <property type="entry name" value="Histidine kinase-like ATPase, C-terminal domain"/>
    <property type="match status" value="1"/>
</dbReference>
<dbReference type="PROSITE" id="PS50005">
    <property type="entry name" value="TPR"/>
    <property type="match status" value="1"/>
</dbReference>
<evidence type="ECO:0000313" key="12">
    <source>
        <dbReference type="EMBL" id="MFC4698905.1"/>
    </source>
</evidence>
<dbReference type="EMBL" id="JBHSGU010000002">
    <property type="protein sequence ID" value="MFC4698905.1"/>
    <property type="molecule type" value="Genomic_DNA"/>
</dbReference>
<evidence type="ECO:0000256" key="1">
    <source>
        <dbReference type="ARBA" id="ARBA00000085"/>
    </source>
</evidence>
<comment type="caution">
    <text evidence="12">The sequence shown here is derived from an EMBL/GenBank/DDBJ whole genome shotgun (WGS) entry which is preliminary data.</text>
</comment>
<dbReference type="Pfam" id="PF07568">
    <property type="entry name" value="HisKA_2"/>
    <property type="match status" value="1"/>
</dbReference>
<name>A0ABV9LTG5_9ALTE</name>
<dbReference type="InterPro" id="IPR019734">
    <property type="entry name" value="TPR_rpt"/>
</dbReference>
<keyword evidence="9" id="KW-0472">Membrane</keyword>
<dbReference type="RefSeq" id="WP_382405590.1">
    <property type="nucleotide sequence ID" value="NZ_JBHSGU010000002.1"/>
</dbReference>
<dbReference type="PANTHER" id="PTHR41523:SF8">
    <property type="entry name" value="ETHYLENE RESPONSE SENSOR PROTEIN"/>
    <property type="match status" value="1"/>
</dbReference>